<dbReference type="RefSeq" id="WP_185134284.1">
    <property type="nucleotide sequence ID" value="NZ_JACJVR010000005.1"/>
</dbReference>
<evidence type="ECO:0000313" key="1">
    <source>
        <dbReference type="EMBL" id="MBB6690264.1"/>
    </source>
</evidence>
<evidence type="ECO:0008006" key="3">
    <source>
        <dbReference type="Google" id="ProtNLM"/>
    </source>
</evidence>
<name>A0A841TX98_9BACL</name>
<gene>
    <name evidence="1" type="ORF">H7B90_02510</name>
</gene>
<accession>A0A841TX98</accession>
<keyword evidence="2" id="KW-1185">Reference proteome</keyword>
<sequence length="109" mass="12745">MLLLAGILVLLTACSSTQDRFIGEWESRQASQVEGKHFEWIDYTKWIVEEKEIRFYKSDSGDVPAARHSYERKSKNEIVMEGQTYGIETNEKTLIFKGSEFEIQFDRTE</sequence>
<organism evidence="1 2">
    <name type="scientific">Cohnella xylanilytica</name>
    <dbReference type="NCBI Taxonomy" id="557555"/>
    <lineage>
        <taxon>Bacteria</taxon>
        <taxon>Bacillati</taxon>
        <taxon>Bacillota</taxon>
        <taxon>Bacilli</taxon>
        <taxon>Bacillales</taxon>
        <taxon>Paenibacillaceae</taxon>
        <taxon>Cohnella</taxon>
    </lineage>
</organism>
<dbReference type="Proteomes" id="UP000553776">
    <property type="component" value="Unassembled WGS sequence"/>
</dbReference>
<dbReference type="EMBL" id="JACJVR010000005">
    <property type="protein sequence ID" value="MBB6690264.1"/>
    <property type="molecule type" value="Genomic_DNA"/>
</dbReference>
<dbReference type="AlphaFoldDB" id="A0A841TX98"/>
<proteinExistence type="predicted"/>
<protein>
    <recommendedName>
        <fullName evidence="3">Lipocalin-like protein</fullName>
    </recommendedName>
</protein>
<comment type="caution">
    <text evidence="1">The sequence shown here is derived from an EMBL/GenBank/DDBJ whole genome shotgun (WGS) entry which is preliminary data.</text>
</comment>
<reference evidence="1 2" key="1">
    <citation type="submission" date="2020-08" db="EMBL/GenBank/DDBJ databases">
        <title>Cohnella phylogeny.</title>
        <authorList>
            <person name="Dunlap C."/>
        </authorList>
    </citation>
    <scope>NUCLEOTIDE SEQUENCE [LARGE SCALE GENOMIC DNA]</scope>
    <source>
        <strain evidence="1 2">DSM 25239</strain>
    </source>
</reference>
<evidence type="ECO:0000313" key="2">
    <source>
        <dbReference type="Proteomes" id="UP000553776"/>
    </source>
</evidence>